<dbReference type="RefSeq" id="WP_033059862.1">
    <property type="nucleotide sequence ID" value="NZ_AZQQ01000094.1"/>
</dbReference>
<dbReference type="Pfam" id="PF06649">
    <property type="entry name" value="DUF1161"/>
    <property type="match status" value="1"/>
</dbReference>
<evidence type="ECO:0000313" key="2">
    <source>
        <dbReference type="EMBL" id="KDD66998.1"/>
    </source>
</evidence>
<keyword evidence="1" id="KW-0732">Signal</keyword>
<reference evidence="2 3" key="1">
    <citation type="submission" date="2013-12" db="EMBL/GenBank/DDBJ databases">
        <authorList>
            <person name="Formusa P.A."/>
            <person name="Habash M."/>
            <person name="Lee H."/>
            <person name="Trevors J.T."/>
        </authorList>
    </citation>
    <scope>NUCLEOTIDE SEQUENCE [LARGE SCALE GENOMIC DNA]</scope>
    <source>
        <strain evidence="2 3">PD30</strain>
    </source>
</reference>
<accession>A0A059KY27</accession>
<gene>
    <name evidence="2" type="ORF">V466_22110</name>
</gene>
<dbReference type="Proteomes" id="UP000026739">
    <property type="component" value="Unassembled WGS sequence"/>
</dbReference>
<evidence type="ECO:0000313" key="3">
    <source>
        <dbReference type="Proteomes" id="UP000026739"/>
    </source>
</evidence>
<dbReference type="AlphaFoldDB" id="A0A059KY27"/>
<proteinExistence type="predicted"/>
<evidence type="ECO:0000256" key="1">
    <source>
        <dbReference type="SAM" id="SignalP"/>
    </source>
</evidence>
<evidence type="ECO:0008006" key="4">
    <source>
        <dbReference type="Google" id="ProtNLM"/>
    </source>
</evidence>
<dbReference type="EMBL" id="AZQQ01000094">
    <property type="protein sequence ID" value="KDD66998.1"/>
    <property type="molecule type" value="Genomic_DNA"/>
</dbReference>
<protein>
    <recommendedName>
        <fullName evidence="4">DUF1161 domain-containing protein</fullName>
    </recommendedName>
</protein>
<dbReference type="InterPro" id="IPR010595">
    <property type="entry name" value="DUF1161"/>
</dbReference>
<feature type="chain" id="PRO_5001579764" description="DUF1161 domain-containing protein" evidence="1">
    <location>
        <begin position="20"/>
        <end position="74"/>
    </location>
</feature>
<dbReference type="eggNOG" id="ENOG5033ABC">
    <property type="taxonomic scope" value="Bacteria"/>
</dbReference>
<organism evidence="2 3">
    <name type="scientific">Pseudomonas mandelii PD30</name>
    <dbReference type="NCBI Taxonomy" id="1419583"/>
    <lineage>
        <taxon>Bacteria</taxon>
        <taxon>Pseudomonadati</taxon>
        <taxon>Pseudomonadota</taxon>
        <taxon>Gammaproteobacteria</taxon>
        <taxon>Pseudomonadales</taxon>
        <taxon>Pseudomonadaceae</taxon>
        <taxon>Pseudomonas</taxon>
    </lineage>
</organism>
<comment type="caution">
    <text evidence="2">The sequence shown here is derived from an EMBL/GenBank/DDBJ whole genome shotgun (WGS) entry which is preliminary data.</text>
</comment>
<feature type="signal peptide" evidence="1">
    <location>
        <begin position="1"/>
        <end position="19"/>
    </location>
</feature>
<sequence length="74" mass="7614">MRNFILAVGLLSLAGTALAQGKSCEELKAEIAAKLDAKGISNYSLEIVDKGTAAGGKVVGTCEKGSKQIVYKQG</sequence>
<name>A0A059KY27_9PSED</name>